<proteinExistence type="predicted"/>
<protein>
    <submittedName>
        <fullName evidence="2">Uncharacterized protein</fullName>
    </submittedName>
</protein>
<dbReference type="EMBL" id="QYAC01000007">
    <property type="protein sequence ID" value="MBL3680348.1"/>
    <property type="molecule type" value="Genomic_DNA"/>
</dbReference>
<reference evidence="2 3" key="1">
    <citation type="submission" date="2018-09" db="EMBL/GenBank/DDBJ databases">
        <title>Comparative genomics of Leucobacter spp.</title>
        <authorList>
            <person name="Reis A.C."/>
            <person name="Kolvenbach B.A."/>
            <person name="Corvini P.F.X."/>
            <person name="Nunes O.C."/>
        </authorList>
    </citation>
    <scope>NUCLEOTIDE SEQUENCE [LARGE SCALE GENOMIC DNA]</scope>
    <source>
        <strain evidence="2 3">TAN 31504</strain>
    </source>
</reference>
<evidence type="ECO:0000256" key="1">
    <source>
        <dbReference type="SAM" id="MobiDB-lite"/>
    </source>
</evidence>
<feature type="region of interest" description="Disordered" evidence="1">
    <location>
        <begin position="27"/>
        <end position="136"/>
    </location>
</feature>
<organism evidence="2 3">
    <name type="scientific">Leucobacter chromiireducens subsp. solipictus</name>
    <dbReference type="NCBI Taxonomy" id="398235"/>
    <lineage>
        <taxon>Bacteria</taxon>
        <taxon>Bacillati</taxon>
        <taxon>Actinomycetota</taxon>
        <taxon>Actinomycetes</taxon>
        <taxon>Micrococcales</taxon>
        <taxon>Microbacteriaceae</taxon>
        <taxon>Leucobacter</taxon>
    </lineage>
</organism>
<evidence type="ECO:0000313" key="3">
    <source>
        <dbReference type="Proteomes" id="UP001645859"/>
    </source>
</evidence>
<comment type="caution">
    <text evidence="2">The sequence shown here is derived from an EMBL/GenBank/DDBJ whole genome shotgun (WGS) entry which is preliminary data.</text>
</comment>
<evidence type="ECO:0000313" key="2">
    <source>
        <dbReference type="EMBL" id="MBL3680348.1"/>
    </source>
</evidence>
<dbReference type="Proteomes" id="UP001645859">
    <property type="component" value="Unassembled WGS sequence"/>
</dbReference>
<feature type="compositionally biased region" description="Basic and acidic residues" evidence="1">
    <location>
        <begin position="61"/>
        <end position="72"/>
    </location>
</feature>
<name>A0ABS1SIG2_9MICO</name>
<sequence length="136" mass="14535">MGVRRHLQLGRSCGRIREGDLRILQRSGLSGEGETHGATGFRDSRDHGAGCCGRRARGLGHPRDDRRRDARRVPHGLDGSGDPAGRTGGVVPRRGRGDPRGRCRHGAAGRRGAPRVAPRRRGARGGRCNRGTGDPA</sequence>
<accession>A0ABS1SIG2</accession>
<keyword evidence="3" id="KW-1185">Reference proteome</keyword>
<gene>
    <name evidence="2" type="ORF">D3230_13775</name>
</gene>